<accession>A0ACC0XCL7</accession>
<organism evidence="1 2">
    <name type="scientific">Pistacia integerrima</name>
    <dbReference type="NCBI Taxonomy" id="434235"/>
    <lineage>
        <taxon>Eukaryota</taxon>
        <taxon>Viridiplantae</taxon>
        <taxon>Streptophyta</taxon>
        <taxon>Embryophyta</taxon>
        <taxon>Tracheophyta</taxon>
        <taxon>Spermatophyta</taxon>
        <taxon>Magnoliopsida</taxon>
        <taxon>eudicotyledons</taxon>
        <taxon>Gunneridae</taxon>
        <taxon>Pentapetalae</taxon>
        <taxon>rosids</taxon>
        <taxon>malvids</taxon>
        <taxon>Sapindales</taxon>
        <taxon>Anacardiaceae</taxon>
        <taxon>Pistacia</taxon>
    </lineage>
</organism>
<dbReference type="EMBL" id="CM047748">
    <property type="protein sequence ID" value="KAJ0014702.1"/>
    <property type="molecule type" value="Genomic_DNA"/>
</dbReference>
<name>A0ACC0XCL7_9ROSI</name>
<sequence length="127" mass="14072">MTSWPNPKTIKAMRRFLGLIGYYRKFIQDYGKNAAPLTKMLKKSNFNWTLTVKVAFTQLKDAMTRAPVLALLDFSSQFIVACDASGSGIGVVLLQKRPIAFISLALTGKNLLLSTYEKEILALVVAV</sequence>
<proteinExistence type="predicted"/>
<keyword evidence="2" id="KW-1185">Reference proteome</keyword>
<reference evidence="2" key="1">
    <citation type="journal article" date="2023" name="G3 (Bethesda)">
        <title>Genome assembly and association tests identify interacting loci associated with vigor, precocity, and sex in interspecific pistachio rootstocks.</title>
        <authorList>
            <person name="Palmer W."/>
            <person name="Jacygrad E."/>
            <person name="Sagayaradj S."/>
            <person name="Cavanaugh K."/>
            <person name="Han R."/>
            <person name="Bertier L."/>
            <person name="Beede B."/>
            <person name="Kafkas S."/>
            <person name="Golino D."/>
            <person name="Preece J."/>
            <person name="Michelmore R."/>
        </authorList>
    </citation>
    <scope>NUCLEOTIDE SEQUENCE [LARGE SCALE GENOMIC DNA]</scope>
</reference>
<evidence type="ECO:0000313" key="1">
    <source>
        <dbReference type="EMBL" id="KAJ0014702.1"/>
    </source>
</evidence>
<dbReference type="Proteomes" id="UP001163603">
    <property type="component" value="Chromosome 13"/>
</dbReference>
<comment type="caution">
    <text evidence="1">The sequence shown here is derived from an EMBL/GenBank/DDBJ whole genome shotgun (WGS) entry which is preliminary data.</text>
</comment>
<gene>
    <name evidence="1" type="ORF">Pint_19584</name>
</gene>
<protein>
    <submittedName>
        <fullName evidence="1">Uncharacterized protein</fullName>
    </submittedName>
</protein>
<evidence type="ECO:0000313" key="2">
    <source>
        <dbReference type="Proteomes" id="UP001163603"/>
    </source>
</evidence>